<evidence type="ECO:0000256" key="2">
    <source>
        <dbReference type="ARBA" id="ARBA00022679"/>
    </source>
</evidence>
<keyword evidence="4 7" id="KW-0418">Kinase</keyword>
<dbReference type="InterPro" id="IPR029056">
    <property type="entry name" value="Ribokinase-like"/>
</dbReference>
<dbReference type="KEGG" id="ppsc:EHS13_16570"/>
<dbReference type="Proteomes" id="UP000426246">
    <property type="component" value="Chromosome"/>
</dbReference>
<protein>
    <submittedName>
        <fullName evidence="7">Carbohydrate kinase</fullName>
    </submittedName>
</protein>
<dbReference type="InterPro" id="IPR011611">
    <property type="entry name" value="PfkB_dom"/>
</dbReference>
<evidence type="ECO:0000259" key="6">
    <source>
        <dbReference type="Pfam" id="PF00294"/>
    </source>
</evidence>
<gene>
    <name evidence="7" type="ORF">EHS13_16570</name>
</gene>
<accession>A0A6B8RL84</accession>
<dbReference type="InterPro" id="IPR002173">
    <property type="entry name" value="Carboh/pur_kinase_PfkB_CS"/>
</dbReference>
<evidence type="ECO:0000313" key="8">
    <source>
        <dbReference type="Proteomes" id="UP000426246"/>
    </source>
</evidence>
<dbReference type="InterPro" id="IPR050306">
    <property type="entry name" value="PfkB_Carbo_kinase"/>
</dbReference>
<proteinExistence type="inferred from homology"/>
<reference evidence="8" key="1">
    <citation type="submission" date="2018-11" db="EMBL/GenBank/DDBJ databases">
        <title>Complete genome sequence of Paenibacillus sp. ML311-T8.</title>
        <authorList>
            <person name="Nam Y.-D."/>
            <person name="Kang J."/>
            <person name="Chung W.-H."/>
            <person name="Park Y.S."/>
        </authorList>
    </citation>
    <scope>NUCLEOTIDE SEQUENCE [LARGE SCALE GENOMIC DNA]</scope>
    <source>
        <strain evidence="8">ML311-T8</strain>
    </source>
</reference>
<dbReference type="SUPFAM" id="SSF53613">
    <property type="entry name" value="Ribokinase-like"/>
    <property type="match status" value="1"/>
</dbReference>
<keyword evidence="5" id="KW-0067">ATP-binding</keyword>
<dbReference type="RefSeq" id="WP_155701418.1">
    <property type="nucleotide sequence ID" value="NZ_CP034235.1"/>
</dbReference>
<dbReference type="EMBL" id="CP034235">
    <property type="protein sequence ID" value="QGQ96382.1"/>
    <property type="molecule type" value="Genomic_DNA"/>
</dbReference>
<dbReference type="AlphaFoldDB" id="A0A6B8RL84"/>
<evidence type="ECO:0000256" key="1">
    <source>
        <dbReference type="ARBA" id="ARBA00010688"/>
    </source>
</evidence>
<evidence type="ECO:0000313" key="7">
    <source>
        <dbReference type="EMBL" id="QGQ96382.1"/>
    </source>
</evidence>
<dbReference type="GO" id="GO:0016301">
    <property type="term" value="F:kinase activity"/>
    <property type="evidence" value="ECO:0007669"/>
    <property type="project" value="UniProtKB-KW"/>
</dbReference>
<evidence type="ECO:0000256" key="5">
    <source>
        <dbReference type="ARBA" id="ARBA00022840"/>
    </source>
</evidence>
<feature type="domain" description="Carbohydrate kinase PfkB" evidence="6">
    <location>
        <begin position="2"/>
        <end position="312"/>
    </location>
</feature>
<dbReference type="CDD" id="cd01167">
    <property type="entry name" value="bac_FRK"/>
    <property type="match status" value="1"/>
</dbReference>
<dbReference type="PANTHER" id="PTHR43085">
    <property type="entry name" value="HEXOKINASE FAMILY MEMBER"/>
    <property type="match status" value="1"/>
</dbReference>
<evidence type="ECO:0000256" key="4">
    <source>
        <dbReference type="ARBA" id="ARBA00022777"/>
    </source>
</evidence>
<name>A0A6B8RL84_9BACL</name>
<comment type="similarity">
    <text evidence="1">Belongs to the carbohydrate kinase PfkB family.</text>
</comment>
<organism evidence="7 8">
    <name type="scientific">Paenibacillus psychroresistens</name>
    <dbReference type="NCBI Taxonomy" id="1778678"/>
    <lineage>
        <taxon>Bacteria</taxon>
        <taxon>Bacillati</taxon>
        <taxon>Bacillota</taxon>
        <taxon>Bacilli</taxon>
        <taxon>Bacillales</taxon>
        <taxon>Paenibacillaceae</taxon>
        <taxon>Paenibacillus</taxon>
    </lineage>
</organism>
<dbReference type="Gene3D" id="3.40.1190.20">
    <property type="match status" value="1"/>
</dbReference>
<dbReference type="OrthoDB" id="9813569at2"/>
<keyword evidence="3" id="KW-0547">Nucleotide-binding</keyword>
<dbReference type="PANTHER" id="PTHR43085:SF1">
    <property type="entry name" value="PSEUDOURIDINE KINASE-RELATED"/>
    <property type="match status" value="1"/>
</dbReference>
<keyword evidence="8" id="KW-1185">Reference proteome</keyword>
<dbReference type="PROSITE" id="PS00583">
    <property type="entry name" value="PFKB_KINASES_1"/>
    <property type="match status" value="1"/>
</dbReference>
<evidence type="ECO:0000256" key="3">
    <source>
        <dbReference type="ARBA" id="ARBA00022741"/>
    </source>
</evidence>
<sequence>MPQLISLGELLIDFVVLERDVSLIDSSGFTKAPGGAPANVAAGFAKLGGTSGFIGKVGDDPFGYYLKAVLEEIPVDTTCLAMDKDARTTLSFVANHSSGIRDCVFYRNPGADMLLSPDDISEEYIKQALIFHYGSISFNSPLSKQASLKALEYARKHQLLISYDPNLRMSLWETEETARTEINAGFQYADIVKISEEEMEFITGSQSLEACAAFILQMGPRLVLISRGKDGCYYSDGTHSGSLGGIEVNAIETTGAGDAFMAAVLYQLSQNINVGKDASLAVDERLIAILQFANAAGALATTRIGAIPALPTSLEVNELVRKTY</sequence>
<keyword evidence="2" id="KW-0808">Transferase</keyword>
<dbReference type="GO" id="GO:0005524">
    <property type="term" value="F:ATP binding"/>
    <property type="evidence" value="ECO:0007669"/>
    <property type="project" value="UniProtKB-KW"/>
</dbReference>
<dbReference type="Pfam" id="PF00294">
    <property type="entry name" value="PfkB"/>
    <property type="match status" value="1"/>
</dbReference>